<dbReference type="HOGENOM" id="CLU_2999173_0_0_1"/>
<gene>
    <name evidence="2" type="ORF">ARALYDRAFT_900321</name>
</gene>
<feature type="region of interest" description="Disordered" evidence="1">
    <location>
        <begin position="36"/>
        <end position="57"/>
    </location>
</feature>
<keyword evidence="3" id="KW-1185">Reference proteome</keyword>
<proteinExistence type="predicted"/>
<protein>
    <submittedName>
        <fullName evidence="2">Uncharacterized protein</fullName>
    </submittedName>
</protein>
<dbReference type="Proteomes" id="UP000008694">
    <property type="component" value="Unassembled WGS sequence"/>
</dbReference>
<organism evidence="3">
    <name type="scientific">Arabidopsis lyrata subsp. lyrata</name>
    <name type="common">Lyre-leaved rock-cress</name>
    <dbReference type="NCBI Taxonomy" id="81972"/>
    <lineage>
        <taxon>Eukaryota</taxon>
        <taxon>Viridiplantae</taxon>
        <taxon>Streptophyta</taxon>
        <taxon>Embryophyta</taxon>
        <taxon>Tracheophyta</taxon>
        <taxon>Spermatophyta</taxon>
        <taxon>Magnoliopsida</taxon>
        <taxon>eudicotyledons</taxon>
        <taxon>Gunneridae</taxon>
        <taxon>Pentapetalae</taxon>
        <taxon>rosids</taxon>
        <taxon>malvids</taxon>
        <taxon>Brassicales</taxon>
        <taxon>Brassicaceae</taxon>
        <taxon>Camelineae</taxon>
        <taxon>Arabidopsis</taxon>
    </lineage>
</organism>
<dbReference type="EMBL" id="GL348715">
    <property type="protein sequence ID" value="EFH60433.1"/>
    <property type="molecule type" value="Genomic_DNA"/>
</dbReference>
<evidence type="ECO:0000313" key="3">
    <source>
        <dbReference type="Proteomes" id="UP000008694"/>
    </source>
</evidence>
<sequence>MKAQQTLAGYSSSTLRMDLARTELSRLALMLNRGCPSSSYSELTQVEREDEAEAGFL</sequence>
<accession>D7L1W9</accession>
<evidence type="ECO:0000256" key="1">
    <source>
        <dbReference type="SAM" id="MobiDB-lite"/>
    </source>
</evidence>
<reference evidence="3" key="1">
    <citation type="journal article" date="2011" name="Nat. Genet.">
        <title>The Arabidopsis lyrata genome sequence and the basis of rapid genome size change.</title>
        <authorList>
            <person name="Hu T.T."/>
            <person name="Pattyn P."/>
            <person name="Bakker E.G."/>
            <person name="Cao J."/>
            <person name="Cheng J.-F."/>
            <person name="Clark R.M."/>
            <person name="Fahlgren N."/>
            <person name="Fawcett J.A."/>
            <person name="Grimwood J."/>
            <person name="Gundlach H."/>
            <person name="Haberer G."/>
            <person name="Hollister J.D."/>
            <person name="Ossowski S."/>
            <person name="Ottilar R.P."/>
            <person name="Salamov A.A."/>
            <person name="Schneeberger K."/>
            <person name="Spannagl M."/>
            <person name="Wang X."/>
            <person name="Yang L."/>
            <person name="Nasrallah M.E."/>
            <person name="Bergelson J."/>
            <person name="Carrington J.C."/>
            <person name="Gaut B.S."/>
            <person name="Schmutz J."/>
            <person name="Mayer K.F.X."/>
            <person name="Van de Peer Y."/>
            <person name="Grigoriev I.V."/>
            <person name="Nordborg M."/>
            <person name="Weigel D."/>
            <person name="Guo Y.-L."/>
        </authorList>
    </citation>
    <scope>NUCLEOTIDE SEQUENCE [LARGE SCALE GENOMIC DNA]</scope>
    <source>
        <strain evidence="3">cv. MN47</strain>
    </source>
</reference>
<feature type="compositionally biased region" description="Acidic residues" evidence="1">
    <location>
        <begin position="48"/>
        <end position="57"/>
    </location>
</feature>
<evidence type="ECO:0000313" key="2">
    <source>
        <dbReference type="EMBL" id="EFH60433.1"/>
    </source>
</evidence>
<dbReference type="Gramene" id="scaffold_304291.1">
    <property type="protein sequence ID" value="scaffold_304291.1"/>
    <property type="gene ID" value="scaffold_304291.1"/>
</dbReference>
<dbReference type="AlphaFoldDB" id="D7L1W9"/>
<name>D7L1W9_ARALL</name>